<reference evidence="1" key="1">
    <citation type="submission" date="2021-01" db="EMBL/GenBank/DDBJ databases">
        <authorList>
            <person name="Corre E."/>
            <person name="Pelletier E."/>
            <person name="Niang G."/>
            <person name="Scheremetjew M."/>
            <person name="Finn R."/>
            <person name="Kale V."/>
            <person name="Holt S."/>
            <person name="Cochrane G."/>
            <person name="Meng A."/>
            <person name="Brown T."/>
            <person name="Cohen L."/>
        </authorList>
    </citation>
    <scope>NUCLEOTIDE SEQUENCE</scope>
    <source>
        <strain evidence="1">CCMP281</strain>
    </source>
</reference>
<sequence length="119" mass="12581">MKPVVGGEVGGAAGGEAEGWLDVVPEPQPDGVVSALVNTGALLARWTHDTWRATAHRVIVPSAAAAMVHRYSTACFIDPDAAAEVAVDPRFVKEGQALRYPRTTGLEYLMGKLREAQGV</sequence>
<dbReference type="EMBL" id="HBHX01017512">
    <property type="protein sequence ID" value="CAE0109110.1"/>
    <property type="molecule type" value="Transcribed_RNA"/>
</dbReference>
<organism evidence="1">
    <name type="scientific">Haptolina ericina</name>
    <dbReference type="NCBI Taxonomy" id="156174"/>
    <lineage>
        <taxon>Eukaryota</taxon>
        <taxon>Haptista</taxon>
        <taxon>Haptophyta</taxon>
        <taxon>Prymnesiophyceae</taxon>
        <taxon>Prymnesiales</taxon>
        <taxon>Prymnesiaceae</taxon>
        <taxon>Haptolina</taxon>
    </lineage>
</organism>
<accession>A0A7S3AM46</accession>
<dbReference type="InterPro" id="IPR027443">
    <property type="entry name" value="IPNS-like_sf"/>
</dbReference>
<evidence type="ECO:0000313" key="1">
    <source>
        <dbReference type="EMBL" id="CAE0109110.1"/>
    </source>
</evidence>
<evidence type="ECO:0008006" key="2">
    <source>
        <dbReference type="Google" id="ProtNLM"/>
    </source>
</evidence>
<dbReference type="SUPFAM" id="SSF51197">
    <property type="entry name" value="Clavaminate synthase-like"/>
    <property type="match status" value="1"/>
</dbReference>
<proteinExistence type="predicted"/>
<name>A0A7S3AM46_9EUKA</name>
<protein>
    <recommendedName>
        <fullName evidence="2">Isopenicillin N synthase-like Fe(2+) 2OG dioxygenase domain-containing protein</fullName>
    </recommendedName>
</protein>
<dbReference type="Gene3D" id="2.60.120.330">
    <property type="entry name" value="B-lactam Antibiotic, Isopenicillin N Synthase, Chain"/>
    <property type="match status" value="1"/>
</dbReference>
<dbReference type="AlphaFoldDB" id="A0A7S3AM46"/>
<gene>
    <name evidence="1" type="ORF">HERI1096_LOCUS9770</name>
</gene>